<dbReference type="Proteomes" id="UP000183385">
    <property type="component" value="Unassembled WGS sequence"/>
</dbReference>
<protein>
    <submittedName>
        <fullName evidence="2">Uncharacterized protein</fullName>
    </submittedName>
</protein>
<keyword evidence="3" id="KW-1185">Reference proteome</keyword>
<feature type="region of interest" description="Disordered" evidence="1">
    <location>
        <begin position="101"/>
        <end position="156"/>
    </location>
</feature>
<organism evidence="2 3">
    <name type="scientific">Pseudomonas citronellolis</name>
    <dbReference type="NCBI Taxonomy" id="53408"/>
    <lineage>
        <taxon>Bacteria</taxon>
        <taxon>Pseudomonadati</taxon>
        <taxon>Pseudomonadota</taxon>
        <taxon>Gammaproteobacteria</taxon>
        <taxon>Pseudomonadales</taxon>
        <taxon>Pseudomonadaceae</taxon>
        <taxon>Pseudomonas</taxon>
    </lineage>
</organism>
<comment type="caution">
    <text evidence="2">The sequence shown here is derived from an EMBL/GenBank/DDBJ whole genome shotgun (WGS) entry which is preliminary data.</text>
</comment>
<name>A0AAQ1HQJ0_9PSED</name>
<feature type="region of interest" description="Disordered" evidence="1">
    <location>
        <begin position="15"/>
        <end position="62"/>
    </location>
</feature>
<proteinExistence type="predicted"/>
<dbReference type="EMBL" id="FOLS01000022">
    <property type="protein sequence ID" value="SFD30218.1"/>
    <property type="molecule type" value="Genomic_DNA"/>
</dbReference>
<evidence type="ECO:0000313" key="3">
    <source>
        <dbReference type="Proteomes" id="UP000183385"/>
    </source>
</evidence>
<feature type="compositionally biased region" description="Basic and acidic residues" evidence="1">
    <location>
        <begin position="36"/>
        <end position="51"/>
    </location>
</feature>
<evidence type="ECO:0000256" key="1">
    <source>
        <dbReference type="SAM" id="MobiDB-lite"/>
    </source>
</evidence>
<sequence length="222" mass="24143">MTAGFASKLAPTKSKSAFGLGLPEKHPRAPKRPFRRPSETRAQEVMRHGCRESPAGYRDVPSGRASVAGEFVRVARLCRARMRGKPFWFLFAGVAFHRLTKGTRPRGRNKKHPSTPKRRKHTQTRSLWVPAFAGMTSWSGNQGPKTKPHNPSGRRTANRIHTTSLAQSSDTVMLSSPVSAAPAAGPFGEANTMTAPRPPCRRAGSGAYQDGLCVASAVGCWR</sequence>
<feature type="compositionally biased region" description="Basic residues" evidence="1">
    <location>
        <begin position="101"/>
        <end position="123"/>
    </location>
</feature>
<accession>A0AAQ1HQJ0</accession>
<reference evidence="2 3" key="1">
    <citation type="submission" date="2016-10" db="EMBL/GenBank/DDBJ databases">
        <authorList>
            <person name="Varghese N."/>
            <person name="Submissions S."/>
        </authorList>
    </citation>
    <scope>NUCLEOTIDE SEQUENCE [LARGE SCALE GENOMIC DNA]</scope>
    <source>
        <strain evidence="2 3">LMG 18378</strain>
    </source>
</reference>
<evidence type="ECO:0000313" key="2">
    <source>
        <dbReference type="EMBL" id="SFD30218.1"/>
    </source>
</evidence>
<dbReference type="AlphaFoldDB" id="A0AAQ1HQJ0"/>
<gene>
    <name evidence="2" type="ORF">SAMN05216577_12224</name>
</gene>